<keyword evidence="2" id="KW-1133">Transmembrane helix</keyword>
<protein>
    <submittedName>
        <fullName evidence="3">Peptidase S8-S53 subtilisin kexin sedolisin protein</fullName>
    </submittedName>
</protein>
<feature type="compositionally biased region" description="Basic and acidic residues" evidence="1">
    <location>
        <begin position="256"/>
        <end position="273"/>
    </location>
</feature>
<name>A0A087RSB7_9ARCH</name>
<reference evidence="3 4" key="1">
    <citation type="submission" date="2014-06" db="EMBL/GenBank/DDBJ databases">
        <authorList>
            <person name="Ngugi D.K."/>
            <person name="Blom J."/>
            <person name="Alam I."/>
            <person name="Rashid M."/>
            <person name="Baalawi W."/>
            <person name="Zhang G."/>
            <person name="Hikmawan T."/>
            <person name="Guan Y."/>
            <person name="Antunes A."/>
            <person name="Siam R."/>
            <person name="El-Dorry H."/>
            <person name="Bajic V."/>
            <person name="Stingl U."/>
        </authorList>
    </citation>
    <scope>NUCLEOTIDE SEQUENCE [LARGE SCALE GENOMIC DNA]</scope>
    <source>
        <strain evidence="3">SCGC RSA3</strain>
    </source>
</reference>
<accession>A0A087RSB7</accession>
<gene>
    <name evidence="3" type="ORF">SCCGRSA3_02362</name>
</gene>
<keyword evidence="2" id="KW-0472">Membrane</keyword>
<evidence type="ECO:0000256" key="1">
    <source>
        <dbReference type="SAM" id="MobiDB-lite"/>
    </source>
</evidence>
<dbReference type="AlphaFoldDB" id="A0A087RSB7"/>
<comment type="caution">
    <text evidence="3">The sequence shown here is derived from an EMBL/GenBank/DDBJ whole genome shotgun (WGS) entry which is preliminary data.</text>
</comment>
<feature type="transmembrane region" description="Helical" evidence="2">
    <location>
        <begin position="287"/>
        <end position="310"/>
    </location>
</feature>
<dbReference type="EMBL" id="JOTD01000077">
    <property type="protein sequence ID" value="KFM16371.1"/>
    <property type="molecule type" value="Genomic_DNA"/>
</dbReference>
<evidence type="ECO:0000313" key="3">
    <source>
        <dbReference type="EMBL" id="KFM16371.1"/>
    </source>
</evidence>
<dbReference type="Proteomes" id="UP000029383">
    <property type="component" value="Unassembled WGS sequence"/>
</dbReference>
<evidence type="ECO:0000256" key="2">
    <source>
        <dbReference type="SAM" id="Phobius"/>
    </source>
</evidence>
<proteinExistence type="predicted"/>
<evidence type="ECO:0000313" key="4">
    <source>
        <dbReference type="Proteomes" id="UP000029383"/>
    </source>
</evidence>
<organism evidence="3 4">
    <name type="scientific">Marine Group I thaumarchaeote SCGC RSA3</name>
    <dbReference type="NCBI Taxonomy" id="1503183"/>
    <lineage>
        <taxon>Archaea</taxon>
        <taxon>Nitrososphaerota</taxon>
        <taxon>Marine Group I</taxon>
    </lineage>
</organism>
<dbReference type="PATRIC" id="fig|1503183.3.peg.2162"/>
<feature type="region of interest" description="Disordered" evidence="1">
    <location>
        <begin position="255"/>
        <end position="278"/>
    </location>
</feature>
<sequence length="316" mass="34928">MDYTISASYYQNDKWSMLWPESETITVPPNDVSTVDVTLVTPIDLQTGVYQGFLNFQNDRHEVNAPVSFVIKESITENDSTILIKGKQSDEILYGNGYTKGAFDMVNRYMAGDWRQYYFDIQNEFVNSAAIEISWTSDDTNLAVFVMDPLARIVQTNVPSGVFGHFLGWPSLDWLGNTPFSQGGGFFPVKNKDDASTVLYVPINQTGTYTLLTHSTLFGGNSTTEPITLAAKFTNISSEDMSQYIEIITEDEISSDLEKTTKNETQTSEKEPTPIESTVTSDDLDSLLLTGIGIGIGIGIAIGIVSIIVLRQKSVK</sequence>
<keyword evidence="2" id="KW-0812">Transmembrane</keyword>
<keyword evidence="4" id="KW-1185">Reference proteome</keyword>